<dbReference type="EMBL" id="FNLO01000002">
    <property type="protein sequence ID" value="SDV46958.1"/>
    <property type="molecule type" value="Genomic_DNA"/>
</dbReference>
<accession>A0A1H2PKS8</accession>
<dbReference type="AlphaFoldDB" id="A0A1H2PKS8"/>
<reference evidence="2" key="1">
    <citation type="submission" date="2016-09" db="EMBL/GenBank/DDBJ databases">
        <authorList>
            <person name="Varghese N."/>
            <person name="Submissions S."/>
        </authorList>
    </citation>
    <scope>NUCLEOTIDE SEQUENCE [LARGE SCALE GENOMIC DNA]</scope>
    <source>
        <strain evidence="2">JS23</strain>
    </source>
</reference>
<dbReference type="Gene3D" id="1.20.1330.10">
    <property type="entry name" value="f41 fragment of flagellin, N-terminal domain"/>
    <property type="match status" value="1"/>
</dbReference>
<dbReference type="Proteomes" id="UP000243719">
    <property type="component" value="Unassembled WGS sequence"/>
</dbReference>
<name>A0A1H2PKS8_9BURK</name>
<dbReference type="SUPFAM" id="SSF64518">
    <property type="entry name" value="Phase 1 flagellin"/>
    <property type="match status" value="1"/>
</dbReference>
<keyword evidence="1" id="KW-0282">Flagellum</keyword>
<dbReference type="RefSeq" id="WP_091904925.1">
    <property type="nucleotide sequence ID" value="NZ_FNLO01000002.1"/>
</dbReference>
<dbReference type="GO" id="GO:0005576">
    <property type="term" value="C:extracellular region"/>
    <property type="evidence" value="ECO:0007669"/>
    <property type="project" value="UniProtKB-SubCell"/>
</dbReference>
<sequence>MRITSYSFARQQMTWLNATVAAQQRAILQMNTGQRLLRWSDDPGAAQAVDRLVGAVERGNSYLRVVQTLAGGQERAEAGMRSLIEQLDVAVARLTGALNDDPSSGTPQIKARALAEVRDQVLSLVNTADIDGRAIFAGTARGTHAVRYDAAAEAGKRYAYVGNNERNHVAIDVTQVVETGQSLPEVADLLNMLDVAIAALEAPAGASGQTARRALEAALEGTRQTQDAVGGKVADLGYLRNVLDAVGERHQTVGQAWQEEAVRLGGIDQTALTTELSQLAAAGEMLRQIYAHFGRTTLFDYVG</sequence>
<organism evidence="1 2">
    <name type="scientific">Chitinasiproducens palmae</name>
    <dbReference type="NCBI Taxonomy" id="1770053"/>
    <lineage>
        <taxon>Bacteria</taxon>
        <taxon>Pseudomonadati</taxon>
        <taxon>Pseudomonadota</taxon>
        <taxon>Betaproteobacteria</taxon>
        <taxon>Burkholderiales</taxon>
        <taxon>Burkholderiaceae</taxon>
        <taxon>Chitinasiproducens</taxon>
    </lineage>
</organism>
<keyword evidence="1" id="KW-0966">Cell projection</keyword>
<dbReference type="STRING" id="1770053.SAMN05216551_102138"/>
<evidence type="ECO:0000313" key="2">
    <source>
        <dbReference type="Proteomes" id="UP000243719"/>
    </source>
</evidence>
<dbReference type="PANTHER" id="PTHR42792">
    <property type="entry name" value="FLAGELLIN"/>
    <property type="match status" value="1"/>
</dbReference>
<protein>
    <submittedName>
        <fullName evidence="1">Flagellin N-terminal helical region</fullName>
    </submittedName>
</protein>
<dbReference type="InterPro" id="IPR001492">
    <property type="entry name" value="Flagellin"/>
</dbReference>
<dbReference type="GO" id="GO:0005198">
    <property type="term" value="F:structural molecule activity"/>
    <property type="evidence" value="ECO:0007669"/>
    <property type="project" value="InterPro"/>
</dbReference>
<proteinExistence type="predicted"/>
<dbReference type="OrthoDB" id="9768249at2"/>
<keyword evidence="2" id="KW-1185">Reference proteome</keyword>
<evidence type="ECO:0000313" key="1">
    <source>
        <dbReference type="EMBL" id="SDV46958.1"/>
    </source>
</evidence>
<dbReference type="GO" id="GO:0009288">
    <property type="term" value="C:bacterial-type flagellum"/>
    <property type="evidence" value="ECO:0007669"/>
    <property type="project" value="UniProtKB-SubCell"/>
</dbReference>
<keyword evidence="1" id="KW-0969">Cilium</keyword>
<gene>
    <name evidence="1" type="ORF">SAMN05216551_102138</name>
</gene>
<dbReference type="PANTHER" id="PTHR42792:SF1">
    <property type="entry name" value="FLAGELLAR HOOK-ASSOCIATED PROTEIN 3"/>
    <property type="match status" value="1"/>
</dbReference>